<dbReference type="OrthoDB" id="2803783at2759"/>
<dbReference type="AlphaFoldDB" id="A0A067N813"/>
<dbReference type="EMBL" id="KL198013">
    <property type="protein sequence ID" value="KDQ23115.1"/>
    <property type="molecule type" value="Genomic_DNA"/>
</dbReference>
<dbReference type="Proteomes" id="UP000027073">
    <property type="component" value="Unassembled WGS sequence"/>
</dbReference>
<evidence type="ECO:0000313" key="1">
    <source>
        <dbReference type="EMBL" id="KDQ23115.1"/>
    </source>
</evidence>
<dbReference type="HOGENOM" id="CLU_831879_0_0_1"/>
<organism evidence="1 2">
    <name type="scientific">Pleurotus ostreatus (strain PC15)</name>
    <name type="common">Oyster mushroom</name>
    <dbReference type="NCBI Taxonomy" id="1137138"/>
    <lineage>
        <taxon>Eukaryota</taxon>
        <taxon>Fungi</taxon>
        <taxon>Dikarya</taxon>
        <taxon>Basidiomycota</taxon>
        <taxon>Agaricomycotina</taxon>
        <taxon>Agaricomycetes</taxon>
        <taxon>Agaricomycetidae</taxon>
        <taxon>Agaricales</taxon>
        <taxon>Pleurotineae</taxon>
        <taxon>Pleurotaceae</taxon>
        <taxon>Pleurotus</taxon>
    </lineage>
</organism>
<protein>
    <submittedName>
        <fullName evidence="1">Uncharacterized protein</fullName>
    </submittedName>
</protein>
<proteinExistence type="predicted"/>
<dbReference type="InParanoid" id="A0A067N813"/>
<evidence type="ECO:0000313" key="2">
    <source>
        <dbReference type="Proteomes" id="UP000027073"/>
    </source>
</evidence>
<reference evidence="2" key="1">
    <citation type="journal article" date="2014" name="Proc. Natl. Acad. Sci. U.S.A.">
        <title>Extensive sampling of basidiomycete genomes demonstrates inadequacy of the white-rot/brown-rot paradigm for wood decay fungi.</title>
        <authorList>
            <person name="Riley R."/>
            <person name="Salamov A.A."/>
            <person name="Brown D.W."/>
            <person name="Nagy L.G."/>
            <person name="Floudas D."/>
            <person name="Held B.W."/>
            <person name="Levasseur A."/>
            <person name="Lombard V."/>
            <person name="Morin E."/>
            <person name="Otillar R."/>
            <person name="Lindquist E.A."/>
            <person name="Sun H."/>
            <person name="LaButti K.M."/>
            <person name="Schmutz J."/>
            <person name="Jabbour D."/>
            <person name="Luo H."/>
            <person name="Baker S.E."/>
            <person name="Pisabarro A.G."/>
            <person name="Walton J.D."/>
            <person name="Blanchette R.A."/>
            <person name="Henrissat B."/>
            <person name="Martin F."/>
            <person name="Cullen D."/>
            <person name="Hibbett D.S."/>
            <person name="Grigoriev I.V."/>
        </authorList>
    </citation>
    <scope>NUCLEOTIDE SEQUENCE [LARGE SCALE GENOMIC DNA]</scope>
    <source>
        <strain evidence="2">PC15</strain>
    </source>
</reference>
<accession>A0A067N813</accession>
<name>A0A067N813_PLEO1</name>
<dbReference type="VEuPathDB" id="FungiDB:PLEOSDRAFT_1086540"/>
<gene>
    <name evidence="1" type="ORF">PLEOSDRAFT_1086540</name>
</gene>
<sequence length="334" mass="37679">MPPPSKVTVEQKAYLTGLLDQFLEAQKRGRLDKFWPMLSKGWFEQWPAHEDTEIADEDERKRELGERLSKRQVPVKIPRRPQLVQLYIKKYYKSKIRPLIYAQVPAGGKLTRTEFLAALHDIAPKALEKESDEVKREITDLYEAMHHGKEGTEDEATPAMYAAAITELPRQFAAIGQELARRTGWSFTLLAGGPDPINGGRLNSIGIFKHSLYCIAPPPSVSDPSSTLISIPPQRLDTEQTSAINSFPPAEAFDWSEFDQCMAQFNVSSTIPDKATGAALGQTETLANHPFHSLLDELNSKLPGNYNYGYGYDNYTDSYGYNNYNYGYGYNHDY</sequence>